<gene>
    <name evidence="1" type="ORF">RCOM_1154760</name>
</gene>
<evidence type="ECO:0000313" key="2">
    <source>
        <dbReference type="Proteomes" id="UP000008311"/>
    </source>
</evidence>
<evidence type="ECO:0000313" key="1">
    <source>
        <dbReference type="EMBL" id="EEF37445.1"/>
    </source>
</evidence>
<reference evidence="2" key="1">
    <citation type="journal article" date="2010" name="Nat. Biotechnol.">
        <title>Draft genome sequence of the oilseed species Ricinus communis.</title>
        <authorList>
            <person name="Chan A.P."/>
            <person name="Crabtree J."/>
            <person name="Zhao Q."/>
            <person name="Lorenzi H."/>
            <person name="Orvis J."/>
            <person name="Puiu D."/>
            <person name="Melake-Berhan A."/>
            <person name="Jones K.M."/>
            <person name="Redman J."/>
            <person name="Chen G."/>
            <person name="Cahoon E.B."/>
            <person name="Gedil M."/>
            <person name="Stanke M."/>
            <person name="Haas B.J."/>
            <person name="Wortman J.R."/>
            <person name="Fraser-Liggett C.M."/>
            <person name="Ravel J."/>
            <person name="Rabinowicz P.D."/>
        </authorList>
    </citation>
    <scope>NUCLEOTIDE SEQUENCE [LARGE SCALE GENOMIC DNA]</scope>
    <source>
        <strain evidence="2">cv. Hale</strain>
    </source>
</reference>
<dbReference type="EMBL" id="EQ973948">
    <property type="protein sequence ID" value="EEF37445.1"/>
    <property type="molecule type" value="Genomic_DNA"/>
</dbReference>
<dbReference type="InParanoid" id="B9SG29"/>
<keyword evidence="2" id="KW-1185">Reference proteome</keyword>
<protein>
    <submittedName>
        <fullName evidence="1">Uncharacterized protein</fullName>
    </submittedName>
</protein>
<proteinExistence type="predicted"/>
<name>B9SG29_RICCO</name>
<organism evidence="1 2">
    <name type="scientific">Ricinus communis</name>
    <name type="common">Castor bean</name>
    <dbReference type="NCBI Taxonomy" id="3988"/>
    <lineage>
        <taxon>Eukaryota</taxon>
        <taxon>Viridiplantae</taxon>
        <taxon>Streptophyta</taxon>
        <taxon>Embryophyta</taxon>
        <taxon>Tracheophyta</taxon>
        <taxon>Spermatophyta</taxon>
        <taxon>Magnoliopsida</taxon>
        <taxon>eudicotyledons</taxon>
        <taxon>Gunneridae</taxon>
        <taxon>Pentapetalae</taxon>
        <taxon>rosids</taxon>
        <taxon>fabids</taxon>
        <taxon>Malpighiales</taxon>
        <taxon>Euphorbiaceae</taxon>
        <taxon>Acalyphoideae</taxon>
        <taxon>Acalypheae</taxon>
        <taxon>Ricinus</taxon>
    </lineage>
</organism>
<sequence length="282" mass="31421">MRERKVLMFIICHFPPTFVSKILLQRLQNEEFIGRVINQMSLEANIYHQLVTAGNEFRYPIEDHENEMRLVGAELEDVEKQISYILRSSSSIKTLGEAESHEHILEEILNHQMLESNRGINLSPSEGGFYPTTISPSTGFVMGSSSYNPDVSPKIDPRPPWMDIAGPTGFQPFSNQAQTVPGMLQPPLSTLVHGYSFPAQYVQNNEPTMYCCMPQPQLEQFGNGAYMSQAGEYINMNLPPRMNSTTEQGTAAKAVQNQAGNAAIGCHSAFSQQTNKDSPSPF</sequence>
<dbReference type="AlphaFoldDB" id="B9SG29"/>
<accession>B9SG29</accession>
<dbReference type="Proteomes" id="UP000008311">
    <property type="component" value="Unassembled WGS sequence"/>
</dbReference>